<evidence type="ECO:0000313" key="1">
    <source>
        <dbReference type="EnsemblPlants" id="OB12G19800.1"/>
    </source>
</evidence>
<organism evidence="1">
    <name type="scientific">Oryza brachyantha</name>
    <name type="common">malo sina</name>
    <dbReference type="NCBI Taxonomy" id="4533"/>
    <lineage>
        <taxon>Eukaryota</taxon>
        <taxon>Viridiplantae</taxon>
        <taxon>Streptophyta</taxon>
        <taxon>Embryophyta</taxon>
        <taxon>Tracheophyta</taxon>
        <taxon>Spermatophyta</taxon>
        <taxon>Magnoliopsida</taxon>
        <taxon>Liliopsida</taxon>
        <taxon>Poales</taxon>
        <taxon>Poaceae</taxon>
        <taxon>BOP clade</taxon>
        <taxon>Oryzoideae</taxon>
        <taxon>Oryzeae</taxon>
        <taxon>Oryzinae</taxon>
        <taxon>Oryza</taxon>
    </lineage>
</organism>
<accession>J3NDC2</accession>
<evidence type="ECO:0000313" key="2">
    <source>
        <dbReference type="Proteomes" id="UP000006038"/>
    </source>
</evidence>
<dbReference type="Proteomes" id="UP000006038">
    <property type="component" value="Chromosome 12"/>
</dbReference>
<protein>
    <submittedName>
        <fullName evidence="1">Uncharacterized protein</fullName>
    </submittedName>
</protein>
<reference evidence="1" key="2">
    <citation type="submission" date="2013-04" db="UniProtKB">
        <authorList>
            <consortium name="EnsemblPlants"/>
        </authorList>
    </citation>
    <scope>IDENTIFICATION</scope>
</reference>
<reference evidence="1" key="1">
    <citation type="journal article" date="2013" name="Nat. Commun.">
        <title>Whole-genome sequencing of Oryza brachyantha reveals mechanisms underlying Oryza genome evolution.</title>
        <authorList>
            <person name="Chen J."/>
            <person name="Huang Q."/>
            <person name="Gao D."/>
            <person name="Wang J."/>
            <person name="Lang Y."/>
            <person name="Liu T."/>
            <person name="Li B."/>
            <person name="Bai Z."/>
            <person name="Luis Goicoechea J."/>
            <person name="Liang C."/>
            <person name="Chen C."/>
            <person name="Zhang W."/>
            <person name="Sun S."/>
            <person name="Liao Y."/>
            <person name="Zhang X."/>
            <person name="Yang L."/>
            <person name="Song C."/>
            <person name="Wang M."/>
            <person name="Shi J."/>
            <person name="Liu G."/>
            <person name="Liu J."/>
            <person name="Zhou H."/>
            <person name="Zhou W."/>
            <person name="Yu Q."/>
            <person name="An N."/>
            <person name="Chen Y."/>
            <person name="Cai Q."/>
            <person name="Wang B."/>
            <person name="Liu B."/>
            <person name="Min J."/>
            <person name="Huang Y."/>
            <person name="Wu H."/>
            <person name="Li Z."/>
            <person name="Zhang Y."/>
            <person name="Yin Y."/>
            <person name="Song W."/>
            <person name="Jiang J."/>
            <person name="Jackson S.A."/>
            <person name="Wing R.A."/>
            <person name="Wang J."/>
            <person name="Chen M."/>
        </authorList>
    </citation>
    <scope>NUCLEOTIDE SEQUENCE [LARGE SCALE GENOMIC DNA]</scope>
    <source>
        <strain evidence="1">cv. IRGC 101232</strain>
    </source>
</reference>
<dbReference type="EnsemblPlants" id="OB12G19800.1">
    <property type="protein sequence ID" value="OB12G19800.1"/>
    <property type="gene ID" value="OB12G19800"/>
</dbReference>
<keyword evidence="2" id="KW-1185">Reference proteome</keyword>
<sequence length="232" mass="25093">MAATTQDHPPAGADPAAVAYVRCVTELSACSVGRNTDRLPPPQLRRRPRGVAFPAAVTAALDDLKELFSEGSAPMAVYARYKARRERAEHEGRLHDAVSLRLSVVGRIRDLALESVAARRGLEEARYFVRRTLRLLRRDAAEGGRDDGGADAEAASGRVVSLVELLCHFQGREAALVAALEAVDAAEAAELSEKAALEDIPEVPRATEEEDQLMLEAAGRFSHDVDVLVKFT</sequence>
<name>J3NDC2_ORYBR</name>
<proteinExistence type="predicted"/>
<dbReference type="HOGENOM" id="CLU_092601_0_0_1"/>
<dbReference type="OMA" id="VECFVEP"/>
<dbReference type="AlphaFoldDB" id="J3NDC2"/>
<dbReference type="Gramene" id="OB12G19800.1">
    <property type="protein sequence ID" value="OB12G19800.1"/>
    <property type="gene ID" value="OB12G19800"/>
</dbReference>